<evidence type="ECO:0000256" key="3">
    <source>
        <dbReference type="ARBA" id="ARBA00012552"/>
    </source>
</evidence>
<dbReference type="InterPro" id="IPR027417">
    <property type="entry name" value="P-loop_NTPase"/>
</dbReference>
<dbReference type="SUPFAM" id="SSF52540">
    <property type="entry name" value="P-loop containing nucleoside triphosphate hydrolases"/>
    <property type="match status" value="1"/>
</dbReference>
<evidence type="ECO:0000259" key="13">
    <source>
        <dbReference type="Pfam" id="PF13086"/>
    </source>
</evidence>
<dbReference type="Proteomes" id="UP001591681">
    <property type="component" value="Unassembled WGS sequence"/>
</dbReference>
<accession>A0ABD1KVP3</accession>
<dbReference type="InterPro" id="IPR049079">
    <property type="entry name" value="Mov-10_helical"/>
</dbReference>
<dbReference type="Pfam" id="PF21634">
    <property type="entry name" value="MOV-10_beta-barrel"/>
    <property type="match status" value="1"/>
</dbReference>
<dbReference type="GO" id="GO:0031047">
    <property type="term" value="P:regulatory ncRNA-mediated gene silencing"/>
    <property type="evidence" value="ECO:0007669"/>
    <property type="project" value="UniProtKB-KW"/>
</dbReference>
<dbReference type="GO" id="GO:0003723">
    <property type="term" value="F:RNA binding"/>
    <property type="evidence" value="ECO:0007669"/>
    <property type="project" value="UniProtKB-KW"/>
</dbReference>
<dbReference type="Pfam" id="PF13087">
    <property type="entry name" value="AAA_12"/>
    <property type="match status" value="1"/>
</dbReference>
<proteinExistence type="inferred from homology"/>
<dbReference type="InterPro" id="IPR026122">
    <property type="entry name" value="MOV-10/SDE3_DEXXQ/H-box"/>
</dbReference>
<dbReference type="EC" id="3.6.4.13" evidence="3"/>
<keyword evidence="10" id="KW-0943">RNA-mediated gene silencing</keyword>
<evidence type="ECO:0000313" key="17">
    <source>
        <dbReference type="EMBL" id="KAL2103239.1"/>
    </source>
</evidence>
<evidence type="ECO:0000259" key="15">
    <source>
        <dbReference type="Pfam" id="PF21634"/>
    </source>
</evidence>
<feature type="domain" description="DNA2/NAM7 helicase helicase" evidence="13">
    <location>
        <begin position="218"/>
        <end position="302"/>
    </location>
</feature>
<dbReference type="Pfam" id="PF13086">
    <property type="entry name" value="AAA_11"/>
    <property type="match status" value="2"/>
</dbReference>
<dbReference type="InterPro" id="IPR047187">
    <property type="entry name" value="SF1_C_Upf1"/>
</dbReference>
<dbReference type="Gene3D" id="3.40.50.300">
    <property type="entry name" value="P-loop containing nucleotide triphosphate hydrolases"/>
    <property type="match status" value="2"/>
</dbReference>
<keyword evidence="5" id="KW-0547">Nucleotide-binding</keyword>
<dbReference type="EMBL" id="JBHFQA010000001">
    <property type="protein sequence ID" value="KAL2103239.1"/>
    <property type="molecule type" value="Genomic_DNA"/>
</dbReference>
<dbReference type="Pfam" id="PF21635">
    <property type="entry name" value="Mov-10_helical"/>
    <property type="match status" value="1"/>
</dbReference>
<dbReference type="InterPro" id="IPR041679">
    <property type="entry name" value="DNA2/NAM7-like_C"/>
</dbReference>
<dbReference type="FunFam" id="3.40.50.300:FF:000608">
    <property type="entry name" value="Mov10 RISC complex RNA helicase"/>
    <property type="match status" value="1"/>
</dbReference>
<evidence type="ECO:0000256" key="12">
    <source>
        <dbReference type="SAM" id="MobiDB-lite"/>
    </source>
</evidence>
<dbReference type="InterPro" id="IPR049080">
    <property type="entry name" value="MOV-10-like_beta-barrel"/>
</dbReference>
<keyword evidence="18" id="KW-1185">Reference proteome</keyword>
<dbReference type="GO" id="GO:0005524">
    <property type="term" value="F:ATP binding"/>
    <property type="evidence" value="ECO:0007669"/>
    <property type="project" value="UniProtKB-KW"/>
</dbReference>
<evidence type="ECO:0000256" key="7">
    <source>
        <dbReference type="ARBA" id="ARBA00022806"/>
    </source>
</evidence>
<dbReference type="AlphaFoldDB" id="A0ABD1KVP3"/>
<evidence type="ECO:0000256" key="10">
    <source>
        <dbReference type="ARBA" id="ARBA00023158"/>
    </source>
</evidence>
<name>A0ABD1KVP3_9TELE</name>
<evidence type="ECO:0000259" key="16">
    <source>
        <dbReference type="Pfam" id="PF21635"/>
    </source>
</evidence>
<comment type="similarity">
    <text evidence="2">Belongs to the DNA2/NAM7 helicase family. SDE3 subfamily.</text>
</comment>
<evidence type="ECO:0000256" key="4">
    <source>
        <dbReference type="ARBA" id="ARBA00022490"/>
    </source>
</evidence>
<evidence type="ECO:0000256" key="5">
    <source>
        <dbReference type="ARBA" id="ARBA00022741"/>
    </source>
</evidence>
<evidence type="ECO:0000256" key="6">
    <source>
        <dbReference type="ARBA" id="ARBA00022801"/>
    </source>
</evidence>
<feature type="domain" description="DNA2/NAM7 helicase helicase" evidence="13">
    <location>
        <begin position="327"/>
        <end position="402"/>
    </location>
</feature>
<dbReference type="GO" id="GO:0016787">
    <property type="term" value="F:hydrolase activity"/>
    <property type="evidence" value="ECO:0007669"/>
    <property type="project" value="UniProtKB-KW"/>
</dbReference>
<comment type="catalytic activity">
    <reaction evidence="11">
        <text>ATP + H2O = ADP + phosphate + H(+)</text>
        <dbReference type="Rhea" id="RHEA:13065"/>
        <dbReference type="ChEBI" id="CHEBI:15377"/>
        <dbReference type="ChEBI" id="CHEBI:15378"/>
        <dbReference type="ChEBI" id="CHEBI:30616"/>
        <dbReference type="ChEBI" id="CHEBI:43474"/>
        <dbReference type="ChEBI" id="CHEBI:456216"/>
        <dbReference type="EC" id="3.6.4.13"/>
    </reaction>
</comment>
<feature type="domain" description="Helicase MOV-10-like beta-barrel" evidence="15">
    <location>
        <begin position="79"/>
        <end position="166"/>
    </location>
</feature>
<gene>
    <name evidence="17" type="ORF">ACEWY4_000107</name>
</gene>
<keyword evidence="7" id="KW-0347">Helicase</keyword>
<dbReference type="CDD" id="cd18038">
    <property type="entry name" value="DEXXQc_Helz-like"/>
    <property type="match status" value="1"/>
</dbReference>
<evidence type="ECO:0000256" key="11">
    <source>
        <dbReference type="ARBA" id="ARBA00047984"/>
    </source>
</evidence>
<keyword evidence="8" id="KW-0067">ATP-binding</keyword>
<evidence type="ECO:0000256" key="8">
    <source>
        <dbReference type="ARBA" id="ARBA00022840"/>
    </source>
</evidence>
<sequence length="795" mass="88229">MCVSGLLWERPLGEHGIPPHVGDLIKFLAKRGCSPSMRPQLLQLKALLESPLSFGNYCERFQLLLQLEETQMQVDIRAYDMKDARMTRDTQNKKLLVLKVPGVAENRPSVLRGDHLLAIKSKERHLQVVTKHKGYVHRVECEQVKLGFGQKLMSGFLDGMAFDVEFTVNRLPVRLQHRAVELAVQHDLRHLLFPTGSKVTTPAELPQLSLFDRKLECNPEQYSAVQSMVAGVCRPAPYLLFGPPGTGKTVTIVEAIKQLYSSPCCSHILACAPSNSAADLLCEKVLEHTDSHLIYRIYASSRDPKTIPETLKRNCNLSGGGFMFPSKEELMKYKILVTTLTTAGRLVSGGFPTGHFSHIFVDESGHATEPDTIIPLAGLLDPESGQLVLAGDPKQLGPILRSPIAKKHGLGEGKSPQKNAGHEETAREKSVSLLERLMKHNPLYQKDESGRYNNRYVTKLLLNYRSHSSTLKVSVCLCYRSHSNILKVSVCLSVCLCYRSHSSILKVSVCLSHSSILKVPNELFYEGELIARADEISTHMYCTWEHLPKKGFPVIFHGVLGKDEREANSPSFFNRSEVEVVVAYLKKLLLQPQGKRGLARIAPKDIGIIAPYRKQVLKIRQAITNVDRELKQMDNIELLKVGSVEEFQGQERRVIIVSAVRSSGEFLGIDRKFNIGFLRNEKRFNVAMTRAKALLIVVGNPVILRTDPTWGRYCVEQGGYVGCPLPGPGADEALAGQLDALGLDEALAGQLDALGLDEALPGQLDALGLGEPEEQVDTGESAVQQLLDPEWRNEQ</sequence>
<evidence type="ECO:0000256" key="1">
    <source>
        <dbReference type="ARBA" id="ARBA00004201"/>
    </source>
</evidence>
<organism evidence="17 18">
    <name type="scientific">Coilia grayii</name>
    <name type="common">Gray's grenadier anchovy</name>
    <dbReference type="NCBI Taxonomy" id="363190"/>
    <lineage>
        <taxon>Eukaryota</taxon>
        <taxon>Metazoa</taxon>
        <taxon>Chordata</taxon>
        <taxon>Craniata</taxon>
        <taxon>Vertebrata</taxon>
        <taxon>Euteleostomi</taxon>
        <taxon>Actinopterygii</taxon>
        <taxon>Neopterygii</taxon>
        <taxon>Teleostei</taxon>
        <taxon>Clupei</taxon>
        <taxon>Clupeiformes</taxon>
        <taxon>Clupeoidei</taxon>
        <taxon>Engraulidae</taxon>
        <taxon>Coilinae</taxon>
        <taxon>Coilia</taxon>
    </lineage>
</organism>
<feature type="region of interest" description="Disordered" evidence="12">
    <location>
        <begin position="406"/>
        <end position="426"/>
    </location>
</feature>
<dbReference type="PANTHER" id="PTHR45418:SF1">
    <property type="entry name" value="CANCER_TESTIS ANTIGEN 55"/>
    <property type="match status" value="1"/>
</dbReference>
<dbReference type="PANTHER" id="PTHR45418">
    <property type="entry name" value="CANCER/TESTIS ANTIGEN 55"/>
    <property type="match status" value="1"/>
</dbReference>
<protein>
    <recommendedName>
        <fullName evidence="3">RNA helicase</fullName>
        <ecNumber evidence="3">3.6.4.13</ecNumber>
    </recommendedName>
</protein>
<dbReference type="CDD" id="cd18808">
    <property type="entry name" value="SF1_C_Upf1"/>
    <property type="match status" value="1"/>
</dbReference>
<feature type="region of interest" description="Disordered" evidence="12">
    <location>
        <begin position="771"/>
        <end position="795"/>
    </location>
</feature>
<reference evidence="17 18" key="1">
    <citation type="submission" date="2024-09" db="EMBL/GenBank/DDBJ databases">
        <title>A chromosome-level genome assembly of Gray's grenadier anchovy, Coilia grayii.</title>
        <authorList>
            <person name="Fu Z."/>
        </authorList>
    </citation>
    <scope>NUCLEOTIDE SEQUENCE [LARGE SCALE GENOMIC DNA]</scope>
    <source>
        <strain evidence="17">G4</strain>
        <tissue evidence="17">Muscle</tissue>
    </source>
</reference>
<evidence type="ECO:0000313" key="18">
    <source>
        <dbReference type="Proteomes" id="UP001591681"/>
    </source>
</evidence>
<keyword evidence="9" id="KW-0694">RNA-binding</keyword>
<feature type="domain" description="Helicase MOV-10 helical" evidence="16">
    <location>
        <begin position="12"/>
        <end position="77"/>
    </location>
</feature>
<dbReference type="GO" id="GO:0003724">
    <property type="term" value="F:RNA helicase activity"/>
    <property type="evidence" value="ECO:0007669"/>
    <property type="project" value="UniProtKB-EC"/>
</dbReference>
<keyword evidence="6" id="KW-0378">Hydrolase</keyword>
<dbReference type="InterPro" id="IPR041677">
    <property type="entry name" value="DNA2/NAM7_AAA_11"/>
</dbReference>
<evidence type="ECO:0000256" key="9">
    <source>
        <dbReference type="ARBA" id="ARBA00022884"/>
    </source>
</evidence>
<evidence type="ECO:0000256" key="2">
    <source>
        <dbReference type="ARBA" id="ARBA00005601"/>
    </source>
</evidence>
<comment type="caution">
    <text evidence="17">The sequence shown here is derived from an EMBL/GenBank/DDBJ whole genome shotgun (WGS) entry which is preliminary data.</text>
</comment>
<feature type="domain" description="DNA2/NAM7 helicase-like C-terminal" evidence="14">
    <location>
        <begin position="512"/>
        <end position="700"/>
    </location>
</feature>
<evidence type="ECO:0000259" key="14">
    <source>
        <dbReference type="Pfam" id="PF13087"/>
    </source>
</evidence>
<keyword evidence="4" id="KW-0963">Cytoplasm</keyword>
<comment type="subcellular location">
    <subcellularLocation>
        <location evidence="1">Cytoplasm</location>
        <location evidence="1">P-body</location>
    </subcellularLocation>
</comment>
<dbReference type="GO" id="GO:0000932">
    <property type="term" value="C:P-body"/>
    <property type="evidence" value="ECO:0007669"/>
    <property type="project" value="UniProtKB-SubCell"/>
</dbReference>